<evidence type="ECO:0000313" key="8">
    <source>
        <dbReference type="Proteomes" id="UP000280182"/>
    </source>
</evidence>
<keyword evidence="3 6" id="KW-0812">Transmembrane</keyword>
<dbReference type="CDD" id="cd06173">
    <property type="entry name" value="MFS_MefA_like"/>
    <property type="match status" value="1"/>
</dbReference>
<keyword evidence="2" id="KW-1003">Cell membrane</keyword>
<keyword evidence="5 6" id="KW-0472">Membrane</keyword>
<feature type="transmembrane region" description="Helical" evidence="6">
    <location>
        <begin position="98"/>
        <end position="114"/>
    </location>
</feature>
<feature type="transmembrane region" description="Helical" evidence="6">
    <location>
        <begin position="214"/>
        <end position="234"/>
    </location>
</feature>
<dbReference type="Proteomes" id="UP000280182">
    <property type="component" value="Unassembled WGS sequence"/>
</dbReference>
<protein>
    <submittedName>
        <fullName evidence="7">Enterobactin exporter EntS</fullName>
    </submittedName>
</protein>
<evidence type="ECO:0000256" key="3">
    <source>
        <dbReference type="ARBA" id="ARBA00022692"/>
    </source>
</evidence>
<evidence type="ECO:0000256" key="4">
    <source>
        <dbReference type="ARBA" id="ARBA00022989"/>
    </source>
</evidence>
<evidence type="ECO:0000256" key="5">
    <source>
        <dbReference type="ARBA" id="ARBA00023136"/>
    </source>
</evidence>
<dbReference type="OrthoDB" id="9775268at2"/>
<feature type="transmembrane region" description="Helical" evidence="6">
    <location>
        <begin position="365"/>
        <end position="386"/>
    </location>
</feature>
<evidence type="ECO:0000313" key="7">
    <source>
        <dbReference type="EMBL" id="RSJ65824.1"/>
    </source>
</evidence>
<dbReference type="Gene3D" id="1.20.1250.20">
    <property type="entry name" value="MFS general substrate transporter like domains"/>
    <property type="match status" value="1"/>
</dbReference>
<feature type="transmembrane region" description="Helical" evidence="6">
    <location>
        <begin position="278"/>
        <end position="295"/>
    </location>
</feature>
<dbReference type="RefSeq" id="WP_125395698.1">
    <property type="nucleotide sequence ID" value="NZ_RJPJ01000015.1"/>
</dbReference>
<accession>A0A3R9S698</accession>
<evidence type="ECO:0000256" key="6">
    <source>
        <dbReference type="SAM" id="Phobius"/>
    </source>
</evidence>
<dbReference type="EMBL" id="RJPJ01000015">
    <property type="protein sequence ID" value="RSJ65824.1"/>
    <property type="molecule type" value="Genomic_DNA"/>
</dbReference>
<sequence>MNKENKNILLMLVQGQTTNFGNIIFDYANKVLIANLATKSSFFMMLYQSSESIIQLLLNLFAGHFADFNERKKTLIITDLIAGIVTFLLFLFYNPQNIWTFIAVNIILAILFSFNRPTYKAIVRDLLSQEGIYRYNSLSKILSEVVAVSAPLLSVFVIQQFGFKYGMLINSLSFFVSAFCESHFQTIFRSETKKVNLFNGIREGFNYVVSDKSLLVILVASAFLNFLDAIYAFYLPFTSSFSGFDHIYAFILIAQSFGSIVGALLAGLYKKQLGPKEFFHLLLPASIALLLLGFFHSSQIVVLLLFGSFTFCVTVFNINLMSYLQISVDSEFLGRVFSIIFMISGLFIPFGSFVAAALDMKSWSLFQYIGIGQLFIYFIGFMIFMMTKCNDEDKI</sequence>
<evidence type="ECO:0000256" key="1">
    <source>
        <dbReference type="ARBA" id="ARBA00004651"/>
    </source>
</evidence>
<dbReference type="GO" id="GO:0022857">
    <property type="term" value="F:transmembrane transporter activity"/>
    <property type="evidence" value="ECO:0007669"/>
    <property type="project" value="InterPro"/>
</dbReference>
<dbReference type="InterPro" id="IPR036259">
    <property type="entry name" value="MFS_trans_sf"/>
</dbReference>
<comment type="subcellular location">
    <subcellularLocation>
        <location evidence="1">Cell membrane</location>
        <topology evidence="1">Multi-pass membrane protein</topology>
    </subcellularLocation>
</comment>
<name>A0A3R9S698_STROR</name>
<feature type="transmembrane region" description="Helical" evidence="6">
    <location>
        <begin position="246"/>
        <end position="266"/>
    </location>
</feature>
<evidence type="ECO:0000256" key="2">
    <source>
        <dbReference type="ARBA" id="ARBA00022475"/>
    </source>
</evidence>
<dbReference type="PANTHER" id="PTHR23513">
    <property type="entry name" value="INTEGRAL MEMBRANE EFFLUX PROTEIN-RELATED"/>
    <property type="match status" value="1"/>
</dbReference>
<dbReference type="GO" id="GO:0005886">
    <property type="term" value="C:plasma membrane"/>
    <property type="evidence" value="ECO:0007669"/>
    <property type="project" value="UniProtKB-SubCell"/>
</dbReference>
<feature type="transmembrane region" description="Helical" evidence="6">
    <location>
        <begin position="332"/>
        <end position="353"/>
    </location>
</feature>
<dbReference type="InterPro" id="IPR011701">
    <property type="entry name" value="MFS"/>
</dbReference>
<proteinExistence type="predicted"/>
<reference evidence="7 8" key="1">
    <citation type="submission" date="2018-11" db="EMBL/GenBank/DDBJ databases">
        <title>Species Designations Belie Phenotypic and Genotypic Heterogeneity in Oral Streptococci.</title>
        <authorList>
            <person name="Velsko I."/>
        </authorList>
    </citation>
    <scope>NUCLEOTIDE SEQUENCE [LARGE SCALE GENOMIC DNA]</scope>
    <source>
        <strain evidence="7 8">BCC12</strain>
    </source>
</reference>
<feature type="transmembrane region" description="Helical" evidence="6">
    <location>
        <begin position="74"/>
        <end position="92"/>
    </location>
</feature>
<dbReference type="PANTHER" id="PTHR23513:SF11">
    <property type="entry name" value="STAPHYLOFERRIN A TRANSPORTER"/>
    <property type="match status" value="1"/>
</dbReference>
<dbReference type="Pfam" id="PF07690">
    <property type="entry name" value="MFS_1"/>
    <property type="match status" value="1"/>
</dbReference>
<organism evidence="7 8">
    <name type="scientific">Streptococcus oralis</name>
    <dbReference type="NCBI Taxonomy" id="1303"/>
    <lineage>
        <taxon>Bacteria</taxon>
        <taxon>Bacillati</taxon>
        <taxon>Bacillota</taxon>
        <taxon>Bacilli</taxon>
        <taxon>Lactobacillales</taxon>
        <taxon>Streptococcaceae</taxon>
        <taxon>Streptococcus</taxon>
    </lineage>
</organism>
<keyword evidence="4 6" id="KW-1133">Transmembrane helix</keyword>
<gene>
    <name evidence="7" type="ORF">D8802_09400</name>
</gene>
<dbReference type="AlphaFoldDB" id="A0A3R9S698"/>
<dbReference type="SUPFAM" id="SSF103473">
    <property type="entry name" value="MFS general substrate transporter"/>
    <property type="match status" value="1"/>
</dbReference>
<feature type="transmembrane region" description="Helical" evidence="6">
    <location>
        <begin position="301"/>
        <end position="320"/>
    </location>
</feature>
<comment type="caution">
    <text evidence="7">The sequence shown here is derived from an EMBL/GenBank/DDBJ whole genome shotgun (WGS) entry which is preliminary data.</text>
</comment>